<dbReference type="HOGENOM" id="CLU_083287_18_7_9"/>
<reference evidence="5 6" key="1">
    <citation type="journal article" date="2011" name="J. Bacteriol.">
        <title>Complete genome sequence of the animal pathogen Listeria ivanovii, which provides insights into host specificities and evolution of the genus Listeria.</title>
        <authorList>
            <person name="Buchrieser C."/>
            <person name="Rusniok C."/>
            <person name="Garrido P."/>
            <person name="Hain T."/>
            <person name="Scortti M."/>
            <person name="Lampidis R."/>
            <person name="Karst U."/>
            <person name="Chakraborty T."/>
            <person name="Cossart P."/>
            <person name="Kreft J."/>
            <person name="Vazquez-Boland J.A."/>
            <person name="Goebel W."/>
            <person name="Glaser P."/>
        </authorList>
    </citation>
    <scope>NUCLEOTIDE SEQUENCE [LARGE SCALE GENOMIC DNA]</scope>
    <source>
        <strain evidence="6">ATCC BAA-678 / PAM 55</strain>
    </source>
</reference>
<gene>
    <name evidence="5" type="ordered locus">LIV_0934</name>
</gene>
<evidence type="ECO:0000259" key="4">
    <source>
        <dbReference type="PROSITE" id="PS50995"/>
    </source>
</evidence>
<dbReference type="GeneID" id="57075919"/>
<protein>
    <submittedName>
        <fullName evidence="5">Putative regulatory protein (MarR family)</fullName>
    </submittedName>
</protein>
<evidence type="ECO:0000256" key="3">
    <source>
        <dbReference type="ARBA" id="ARBA00023163"/>
    </source>
</evidence>
<accession>G2ZE52</accession>
<dbReference type="Pfam" id="PF12802">
    <property type="entry name" value="MarR_2"/>
    <property type="match status" value="1"/>
</dbReference>
<dbReference type="PRINTS" id="PR00598">
    <property type="entry name" value="HTHMARR"/>
</dbReference>
<dbReference type="RefSeq" id="WP_014092414.1">
    <property type="nucleotide sequence ID" value="NC_016011.1"/>
</dbReference>
<dbReference type="SMART" id="SM00347">
    <property type="entry name" value="HTH_MARR"/>
    <property type="match status" value="1"/>
</dbReference>
<keyword evidence="3" id="KW-0804">Transcription</keyword>
<sequence>MRREKTMDTIIRSIMIKSKRKMDAKVAQFGLTAQQARVLGFLNDNGANEIIQKDLQKIFQTRGASITSLIQGLEKKELITRKPSLRDGREKVVTLTKEGKQIVDEFNAFFPREDDKAKKFLSPEEYKTLIELLSKIDDNTD</sequence>
<dbReference type="PANTHER" id="PTHR33164">
    <property type="entry name" value="TRANSCRIPTIONAL REGULATOR, MARR FAMILY"/>
    <property type="match status" value="1"/>
</dbReference>
<evidence type="ECO:0000256" key="2">
    <source>
        <dbReference type="ARBA" id="ARBA00023125"/>
    </source>
</evidence>
<name>G2ZE52_LISIP</name>
<dbReference type="eggNOG" id="COG1846">
    <property type="taxonomic scope" value="Bacteria"/>
</dbReference>
<dbReference type="PROSITE" id="PS01117">
    <property type="entry name" value="HTH_MARR_1"/>
    <property type="match status" value="1"/>
</dbReference>
<dbReference type="AlphaFoldDB" id="G2ZE52"/>
<evidence type="ECO:0000256" key="1">
    <source>
        <dbReference type="ARBA" id="ARBA00023015"/>
    </source>
</evidence>
<dbReference type="GO" id="GO:0003677">
    <property type="term" value="F:DNA binding"/>
    <property type="evidence" value="ECO:0007669"/>
    <property type="project" value="UniProtKB-KW"/>
</dbReference>
<dbReference type="InterPro" id="IPR039422">
    <property type="entry name" value="MarR/SlyA-like"/>
</dbReference>
<dbReference type="PROSITE" id="PS50995">
    <property type="entry name" value="HTH_MARR_2"/>
    <property type="match status" value="1"/>
</dbReference>
<dbReference type="KEGG" id="liv:LIV_0934"/>
<keyword evidence="1" id="KW-0805">Transcription regulation</keyword>
<dbReference type="InterPro" id="IPR000835">
    <property type="entry name" value="HTH_MarR-typ"/>
</dbReference>
<evidence type="ECO:0000313" key="5">
    <source>
        <dbReference type="EMBL" id="CBW85419.1"/>
    </source>
</evidence>
<dbReference type="GO" id="GO:0006950">
    <property type="term" value="P:response to stress"/>
    <property type="evidence" value="ECO:0007669"/>
    <property type="project" value="TreeGrafter"/>
</dbReference>
<dbReference type="EMBL" id="FR687253">
    <property type="protein sequence ID" value="CBW85419.1"/>
    <property type="molecule type" value="Genomic_DNA"/>
</dbReference>
<dbReference type="InterPro" id="IPR023187">
    <property type="entry name" value="Tscrpt_reg_MarR-type_CS"/>
</dbReference>
<dbReference type="Gene3D" id="1.10.10.10">
    <property type="entry name" value="Winged helix-like DNA-binding domain superfamily/Winged helix DNA-binding domain"/>
    <property type="match status" value="1"/>
</dbReference>
<dbReference type="InterPro" id="IPR036390">
    <property type="entry name" value="WH_DNA-bd_sf"/>
</dbReference>
<evidence type="ECO:0000313" key="6">
    <source>
        <dbReference type="Proteomes" id="UP000001286"/>
    </source>
</evidence>
<dbReference type="OrthoDB" id="2612963at2"/>
<dbReference type="SUPFAM" id="SSF46785">
    <property type="entry name" value="Winged helix' DNA-binding domain"/>
    <property type="match status" value="1"/>
</dbReference>
<dbReference type="Proteomes" id="UP000001286">
    <property type="component" value="Chromosome"/>
</dbReference>
<keyword evidence="2" id="KW-0238">DNA-binding</keyword>
<dbReference type="PANTHER" id="PTHR33164:SF56">
    <property type="entry name" value="HTH-TYPE TRANSCRIPTIONAL REGULATOR MHQR"/>
    <property type="match status" value="1"/>
</dbReference>
<feature type="domain" description="HTH marR-type" evidence="4">
    <location>
        <begin position="1"/>
        <end position="138"/>
    </location>
</feature>
<organism evidence="5 6">
    <name type="scientific">Listeria ivanovii (strain ATCC BAA-678 / PAM 55)</name>
    <dbReference type="NCBI Taxonomy" id="881621"/>
    <lineage>
        <taxon>Bacteria</taxon>
        <taxon>Bacillati</taxon>
        <taxon>Bacillota</taxon>
        <taxon>Bacilli</taxon>
        <taxon>Bacillales</taxon>
        <taxon>Listeriaceae</taxon>
        <taxon>Listeria</taxon>
    </lineage>
</organism>
<dbReference type="GO" id="GO:0003700">
    <property type="term" value="F:DNA-binding transcription factor activity"/>
    <property type="evidence" value="ECO:0007669"/>
    <property type="project" value="InterPro"/>
</dbReference>
<dbReference type="InterPro" id="IPR036388">
    <property type="entry name" value="WH-like_DNA-bd_sf"/>
</dbReference>
<proteinExistence type="predicted"/>